<keyword evidence="5 7" id="KW-1133">Transmembrane helix</keyword>
<dbReference type="InterPro" id="IPR022764">
    <property type="entry name" value="Peptidase_S54_rhomboid_dom"/>
</dbReference>
<name>A0A2S7SX58_9BACT</name>
<evidence type="ECO:0000256" key="4">
    <source>
        <dbReference type="ARBA" id="ARBA00022801"/>
    </source>
</evidence>
<proteinExistence type="inferred from homology"/>
<evidence type="ECO:0000256" key="2">
    <source>
        <dbReference type="ARBA" id="ARBA00009045"/>
    </source>
</evidence>
<evidence type="ECO:0000256" key="1">
    <source>
        <dbReference type="ARBA" id="ARBA00004141"/>
    </source>
</evidence>
<dbReference type="AlphaFoldDB" id="A0A2S7SX58"/>
<dbReference type="Pfam" id="PF01694">
    <property type="entry name" value="Rhomboid"/>
    <property type="match status" value="2"/>
</dbReference>
<gene>
    <name evidence="9" type="ORF">CJD36_011440</name>
</gene>
<dbReference type="Gene3D" id="1.20.1540.10">
    <property type="entry name" value="Rhomboid-like"/>
    <property type="match status" value="1"/>
</dbReference>
<organism evidence="9 10">
    <name type="scientific">Flavipsychrobacter stenotrophus</name>
    <dbReference type="NCBI Taxonomy" id="2077091"/>
    <lineage>
        <taxon>Bacteria</taxon>
        <taxon>Pseudomonadati</taxon>
        <taxon>Bacteroidota</taxon>
        <taxon>Chitinophagia</taxon>
        <taxon>Chitinophagales</taxon>
        <taxon>Chitinophagaceae</taxon>
        <taxon>Flavipsychrobacter</taxon>
    </lineage>
</organism>
<dbReference type="SUPFAM" id="SSF144091">
    <property type="entry name" value="Rhomboid-like"/>
    <property type="match status" value="1"/>
</dbReference>
<dbReference type="InterPro" id="IPR035952">
    <property type="entry name" value="Rhomboid-like_sf"/>
</dbReference>
<dbReference type="PANTHER" id="PTHR43731:SF14">
    <property type="entry name" value="PRESENILIN-ASSOCIATED RHOMBOID-LIKE PROTEIN, MITOCHONDRIAL"/>
    <property type="match status" value="1"/>
</dbReference>
<dbReference type="Proteomes" id="UP000239872">
    <property type="component" value="Unassembled WGS sequence"/>
</dbReference>
<evidence type="ECO:0000313" key="9">
    <source>
        <dbReference type="EMBL" id="PQJ11175.1"/>
    </source>
</evidence>
<dbReference type="OrthoDB" id="9807874at2"/>
<dbReference type="GO" id="GO:0016020">
    <property type="term" value="C:membrane"/>
    <property type="evidence" value="ECO:0007669"/>
    <property type="project" value="UniProtKB-SubCell"/>
</dbReference>
<evidence type="ECO:0000256" key="5">
    <source>
        <dbReference type="ARBA" id="ARBA00022989"/>
    </source>
</evidence>
<evidence type="ECO:0000256" key="6">
    <source>
        <dbReference type="ARBA" id="ARBA00023136"/>
    </source>
</evidence>
<keyword evidence="6 7" id="KW-0472">Membrane</keyword>
<comment type="subcellular location">
    <subcellularLocation>
        <location evidence="1">Membrane</location>
        <topology evidence="1">Multi-pass membrane protein</topology>
    </subcellularLocation>
</comment>
<feature type="transmembrane region" description="Helical" evidence="7">
    <location>
        <begin position="47"/>
        <end position="68"/>
    </location>
</feature>
<keyword evidence="4" id="KW-0378">Hydrolase</keyword>
<keyword evidence="10" id="KW-1185">Reference proteome</keyword>
<dbReference type="InterPro" id="IPR050925">
    <property type="entry name" value="Rhomboid_protease_S54"/>
</dbReference>
<dbReference type="EMBL" id="PPSL01000003">
    <property type="protein sequence ID" value="PQJ11175.1"/>
    <property type="molecule type" value="Genomic_DNA"/>
</dbReference>
<feature type="transmembrane region" description="Helical" evidence="7">
    <location>
        <begin position="80"/>
        <end position="98"/>
    </location>
</feature>
<comment type="similarity">
    <text evidence="2">Belongs to the peptidase S54 family.</text>
</comment>
<feature type="domain" description="Peptidase S54 rhomboid" evidence="8">
    <location>
        <begin position="170"/>
        <end position="246"/>
    </location>
</feature>
<accession>A0A2S7SX58</accession>
<reference evidence="9 10" key="1">
    <citation type="submission" date="2018-01" db="EMBL/GenBank/DDBJ databases">
        <title>A novel member of the phylum Bacteroidetes isolated from glacier ice.</title>
        <authorList>
            <person name="Liu Q."/>
            <person name="Xin Y.-H."/>
        </authorList>
    </citation>
    <scope>NUCLEOTIDE SEQUENCE [LARGE SCALE GENOMIC DNA]</scope>
    <source>
        <strain evidence="9 10">RB1R16</strain>
    </source>
</reference>
<evidence type="ECO:0000256" key="7">
    <source>
        <dbReference type="SAM" id="Phobius"/>
    </source>
</evidence>
<sequence>MVLLQFVLVKFNIDLSDYLALHYWMSPHFKWWQFFTYMFMHGSPFDIGATITHIFFNMWGLFMFGSILENMWGPKRFLTFYIICGLGAGLCHLGVLGIEFSGFHHAFSAFQEHPTLSEFSKIITQNKLGKYPEFTNVLSFWQRTPECSNCAEAGIKLLREYNDIMMDVGVVGASGSLFGVLFAFGYLFPNTELYIMFIPVPIKAKWAVAGYAAIELFSGVGRFQGDNVAHFAHLGGMLFGFIILMIWKRNRNNFY</sequence>
<protein>
    <recommendedName>
        <fullName evidence="8">Peptidase S54 rhomboid domain-containing protein</fullName>
    </recommendedName>
</protein>
<comment type="caution">
    <text evidence="9">The sequence shown here is derived from an EMBL/GenBank/DDBJ whole genome shotgun (WGS) entry which is preliminary data.</text>
</comment>
<dbReference type="GO" id="GO:0004252">
    <property type="term" value="F:serine-type endopeptidase activity"/>
    <property type="evidence" value="ECO:0007669"/>
    <property type="project" value="InterPro"/>
</dbReference>
<feature type="transmembrane region" description="Helical" evidence="7">
    <location>
        <begin position="164"/>
        <end position="188"/>
    </location>
</feature>
<evidence type="ECO:0000256" key="3">
    <source>
        <dbReference type="ARBA" id="ARBA00022692"/>
    </source>
</evidence>
<keyword evidence="3 7" id="KW-0812">Transmembrane</keyword>
<dbReference type="PANTHER" id="PTHR43731">
    <property type="entry name" value="RHOMBOID PROTEASE"/>
    <property type="match status" value="1"/>
</dbReference>
<feature type="domain" description="Peptidase S54 rhomboid" evidence="8">
    <location>
        <begin position="29"/>
        <end position="93"/>
    </location>
</feature>
<evidence type="ECO:0000259" key="8">
    <source>
        <dbReference type="Pfam" id="PF01694"/>
    </source>
</evidence>
<feature type="transmembrane region" description="Helical" evidence="7">
    <location>
        <begin position="228"/>
        <end position="247"/>
    </location>
</feature>
<evidence type="ECO:0000313" key="10">
    <source>
        <dbReference type="Proteomes" id="UP000239872"/>
    </source>
</evidence>